<name>A0A821MFE9_9NEOP</name>
<feature type="transmembrane region" description="Helical" evidence="10">
    <location>
        <begin position="300"/>
        <end position="321"/>
    </location>
</feature>
<dbReference type="GO" id="GO:0004984">
    <property type="term" value="F:olfactory receptor activity"/>
    <property type="evidence" value="ECO:0007669"/>
    <property type="project" value="InterPro"/>
</dbReference>
<dbReference type="PANTHER" id="PTHR21137:SF35">
    <property type="entry name" value="ODORANT RECEPTOR 19A-RELATED"/>
    <property type="match status" value="1"/>
</dbReference>
<keyword evidence="3 10" id="KW-0716">Sensory transduction</keyword>
<comment type="caution">
    <text evidence="11">The sequence shown here is derived from an EMBL/GenBank/DDBJ whole genome shotgun (WGS) entry which is preliminary data.</text>
</comment>
<evidence type="ECO:0000313" key="11">
    <source>
        <dbReference type="EMBL" id="CAF4767452.1"/>
    </source>
</evidence>
<accession>A0A821MFE9</accession>
<keyword evidence="7 10" id="KW-0472">Membrane</keyword>
<dbReference type="Proteomes" id="UP000663880">
    <property type="component" value="Unassembled WGS sequence"/>
</dbReference>
<feature type="transmembrane region" description="Helical" evidence="10">
    <location>
        <begin position="270"/>
        <end position="293"/>
    </location>
</feature>
<feature type="transmembrane region" description="Helical" evidence="10">
    <location>
        <begin position="39"/>
        <end position="58"/>
    </location>
</feature>
<comment type="similarity">
    <text evidence="10">Belongs to the insect chemoreceptor superfamily. Heteromeric odorant receptor channel (TC 1.A.69) family.</text>
</comment>
<evidence type="ECO:0000256" key="10">
    <source>
        <dbReference type="RuleBase" id="RU351113"/>
    </source>
</evidence>
<evidence type="ECO:0000256" key="3">
    <source>
        <dbReference type="ARBA" id="ARBA00022606"/>
    </source>
</evidence>
<dbReference type="GO" id="GO:0005549">
    <property type="term" value="F:odorant binding"/>
    <property type="evidence" value="ECO:0007669"/>
    <property type="project" value="InterPro"/>
</dbReference>
<organism evidence="11 12">
    <name type="scientific">Pieris macdunnoughi</name>
    <dbReference type="NCBI Taxonomy" id="345717"/>
    <lineage>
        <taxon>Eukaryota</taxon>
        <taxon>Metazoa</taxon>
        <taxon>Ecdysozoa</taxon>
        <taxon>Arthropoda</taxon>
        <taxon>Hexapoda</taxon>
        <taxon>Insecta</taxon>
        <taxon>Pterygota</taxon>
        <taxon>Neoptera</taxon>
        <taxon>Endopterygota</taxon>
        <taxon>Lepidoptera</taxon>
        <taxon>Glossata</taxon>
        <taxon>Ditrysia</taxon>
        <taxon>Papilionoidea</taxon>
        <taxon>Pieridae</taxon>
        <taxon>Pierinae</taxon>
        <taxon>Pieris</taxon>
    </lineage>
</organism>
<evidence type="ECO:0000256" key="9">
    <source>
        <dbReference type="ARBA" id="ARBA00023224"/>
    </source>
</evidence>
<evidence type="ECO:0000256" key="2">
    <source>
        <dbReference type="ARBA" id="ARBA00022475"/>
    </source>
</evidence>
<feature type="transmembrane region" description="Helical" evidence="10">
    <location>
        <begin position="139"/>
        <end position="160"/>
    </location>
</feature>
<evidence type="ECO:0000256" key="1">
    <source>
        <dbReference type="ARBA" id="ARBA00004651"/>
    </source>
</evidence>
<protein>
    <recommendedName>
        <fullName evidence="10">Odorant receptor</fullName>
    </recommendedName>
</protein>
<sequence length="393" mass="45589">MIPENDRKYKSFRETYKYTTFSMITSFVYPNSKNIKHRLFGFGLITLTSLPVVIFISIDVVRYAMDGNIVEIIQQTNLLGPFLAILFKILIQCYCNQHAFAIINEINRDYALYNDMSAPYQAIADESIKSNLTYTDRGWFIAVASVVLVFPAMALARNMYCQLQGVNRKFMLHEVRIPFVADDDRYKSPLYEIMFLYMVYICFLYLIGFSGYDAFYGLSTNHACLKMKIYCKMFEEAVKADVNEVQSKIAEVIKEQNRLYRFVDIIQNTFSIWLGLILLATMIQLCNIMYILIDGAGFDFKYLIFCIGSTLHIFLPCLYSAKLKDMSLETATLIYCGGWEQIHRPVIRRMVQFIIARSQVPMEIVAFNIKVFDMELFVSILQASYSVYTLLRS</sequence>
<dbReference type="GO" id="GO:0007165">
    <property type="term" value="P:signal transduction"/>
    <property type="evidence" value="ECO:0007669"/>
    <property type="project" value="UniProtKB-KW"/>
</dbReference>
<keyword evidence="2" id="KW-1003">Cell membrane</keyword>
<dbReference type="EMBL" id="CAJOBZ010000003">
    <property type="protein sequence ID" value="CAF4767452.1"/>
    <property type="molecule type" value="Genomic_DNA"/>
</dbReference>
<feature type="transmembrane region" description="Helical" evidence="10">
    <location>
        <begin position="194"/>
        <end position="212"/>
    </location>
</feature>
<dbReference type="Pfam" id="PF02949">
    <property type="entry name" value="7tm_6"/>
    <property type="match status" value="1"/>
</dbReference>
<evidence type="ECO:0000256" key="8">
    <source>
        <dbReference type="ARBA" id="ARBA00023170"/>
    </source>
</evidence>
<dbReference type="InterPro" id="IPR004117">
    <property type="entry name" value="7tm6_olfct_rcpt"/>
</dbReference>
<dbReference type="GO" id="GO:0005886">
    <property type="term" value="C:plasma membrane"/>
    <property type="evidence" value="ECO:0007669"/>
    <property type="project" value="UniProtKB-SubCell"/>
</dbReference>
<proteinExistence type="inferred from homology"/>
<comment type="caution">
    <text evidence="10">Lacks conserved residue(s) required for the propagation of feature annotation.</text>
</comment>
<dbReference type="AlphaFoldDB" id="A0A821MFE9"/>
<evidence type="ECO:0000256" key="4">
    <source>
        <dbReference type="ARBA" id="ARBA00022692"/>
    </source>
</evidence>
<comment type="subcellular location">
    <subcellularLocation>
        <location evidence="1 10">Cell membrane</location>
        <topology evidence="1 10">Multi-pass membrane protein</topology>
    </subcellularLocation>
</comment>
<keyword evidence="5 10" id="KW-0552">Olfaction</keyword>
<dbReference type="PANTHER" id="PTHR21137">
    <property type="entry name" value="ODORANT RECEPTOR"/>
    <property type="match status" value="1"/>
</dbReference>
<evidence type="ECO:0000256" key="6">
    <source>
        <dbReference type="ARBA" id="ARBA00022989"/>
    </source>
</evidence>
<evidence type="ECO:0000313" key="12">
    <source>
        <dbReference type="Proteomes" id="UP000663880"/>
    </source>
</evidence>
<keyword evidence="4 10" id="KW-0812">Transmembrane</keyword>
<gene>
    <name evidence="11" type="ORF">PMACD_LOCUS1633</name>
</gene>
<reference evidence="11" key="1">
    <citation type="submission" date="2021-02" db="EMBL/GenBank/DDBJ databases">
        <authorList>
            <person name="Steward A R."/>
        </authorList>
    </citation>
    <scope>NUCLEOTIDE SEQUENCE</scope>
</reference>
<keyword evidence="8 10" id="KW-0675">Receptor</keyword>
<keyword evidence="9 10" id="KW-0807">Transducer</keyword>
<dbReference type="OrthoDB" id="7249131at2759"/>
<keyword evidence="12" id="KW-1185">Reference proteome</keyword>
<keyword evidence="6 10" id="KW-1133">Transmembrane helix</keyword>
<evidence type="ECO:0000256" key="5">
    <source>
        <dbReference type="ARBA" id="ARBA00022725"/>
    </source>
</evidence>
<evidence type="ECO:0000256" key="7">
    <source>
        <dbReference type="ARBA" id="ARBA00023136"/>
    </source>
</evidence>